<evidence type="ECO:0000313" key="8">
    <source>
        <dbReference type="Proteomes" id="UP000183407"/>
    </source>
</evidence>
<dbReference type="GO" id="GO:0022857">
    <property type="term" value="F:transmembrane transporter activity"/>
    <property type="evidence" value="ECO:0007669"/>
    <property type="project" value="InterPro"/>
</dbReference>
<proteinExistence type="predicted"/>
<dbReference type="InterPro" id="IPR011701">
    <property type="entry name" value="MFS"/>
</dbReference>
<feature type="transmembrane region" description="Helical" evidence="5">
    <location>
        <begin position="274"/>
        <end position="294"/>
    </location>
</feature>
<dbReference type="AlphaFoldDB" id="A0A1H5ERH3"/>
<evidence type="ECO:0000256" key="5">
    <source>
        <dbReference type="SAM" id="Phobius"/>
    </source>
</evidence>
<feature type="transmembrane region" description="Helical" evidence="5">
    <location>
        <begin position="94"/>
        <end position="121"/>
    </location>
</feature>
<feature type="transmembrane region" description="Helical" evidence="5">
    <location>
        <begin position="366"/>
        <end position="392"/>
    </location>
</feature>
<comment type="subcellular location">
    <subcellularLocation>
        <location evidence="1">Cell membrane</location>
        <topology evidence="1">Multi-pass membrane protein</topology>
    </subcellularLocation>
</comment>
<feature type="transmembrane region" description="Helical" evidence="5">
    <location>
        <begin position="306"/>
        <end position="327"/>
    </location>
</feature>
<gene>
    <name evidence="7" type="ORF">SAMN04490220_6100</name>
</gene>
<evidence type="ECO:0000256" key="3">
    <source>
        <dbReference type="ARBA" id="ARBA00022989"/>
    </source>
</evidence>
<dbReference type="Gene3D" id="1.20.1250.20">
    <property type="entry name" value="MFS general substrate transporter like domains"/>
    <property type="match status" value="2"/>
</dbReference>
<dbReference type="GO" id="GO:0005886">
    <property type="term" value="C:plasma membrane"/>
    <property type="evidence" value="ECO:0007669"/>
    <property type="project" value="UniProtKB-SubCell"/>
</dbReference>
<feature type="transmembrane region" description="Helical" evidence="5">
    <location>
        <begin position="333"/>
        <end position="354"/>
    </location>
</feature>
<dbReference type="InterPro" id="IPR050382">
    <property type="entry name" value="MFS_Na/Anion_cotransporter"/>
</dbReference>
<evidence type="ECO:0000256" key="2">
    <source>
        <dbReference type="ARBA" id="ARBA00022692"/>
    </source>
</evidence>
<dbReference type="Proteomes" id="UP000183407">
    <property type="component" value="Unassembled WGS sequence"/>
</dbReference>
<keyword evidence="3 5" id="KW-1133">Transmembrane helix</keyword>
<evidence type="ECO:0000256" key="4">
    <source>
        <dbReference type="ARBA" id="ARBA00023136"/>
    </source>
</evidence>
<keyword evidence="4 5" id="KW-0472">Membrane</keyword>
<feature type="transmembrane region" description="Helical" evidence="5">
    <location>
        <begin position="236"/>
        <end position="254"/>
    </location>
</feature>
<name>A0A1H5ERH3_RHOJO</name>
<evidence type="ECO:0000259" key="6">
    <source>
        <dbReference type="PROSITE" id="PS50850"/>
    </source>
</evidence>
<protein>
    <submittedName>
        <fullName evidence="7">Sugar phosphate permease</fullName>
    </submittedName>
</protein>
<evidence type="ECO:0000256" key="1">
    <source>
        <dbReference type="ARBA" id="ARBA00004651"/>
    </source>
</evidence>
<dbReference type="EMBL" id="FNTL01000004">
    <property type="protein sequence ID" value="SED93732.1"/>
    <property type="molecule type" value="Genomic_DNA"/>
</dbReference>
<reference evidence="8" key="1">
    <citation type="submission" date="2016-10" db="EMBL/GenBank/DDBJ databases">
        <authorList>
            <person name="Varghese N."/>
        </authorList>
    </citation>
    <scope>NUCLEOTIDE SEQUENCE [LARGE SCALE GENOMIC DNA]</scope>
    <source>
        <strain evidence="8">DSM 44719</strain>
    </source>
</reference>
<accession>A0A1H5ERH3</accession>
<dbReference type="Pfam" id="PF07690">
    <property type="entry name" value="MFS_1"/>
    <property type="match status" value="1"/>
</dbReference>
<feature type="transmembrane region" description="Helical" evidence="5">
    <location>
        <begin position="58"/>
        <end position="82"/>
    </location>
</feature>
<sequence>MSPTAPSMPDASTRRVRSRPESRRRAWGLTGLLVTLYALSSADKAVFGLITVPLREELHLSATQIGMTGSIFFLAYSLGGFLAGPLNRMLTLKWAIALIAILWSAVLLPLIVWATFAALLISRTLLGMTEGPASALQHTAAYSWHAPAKRGLPGALITSGTTIAKIAIVPVLAFVMHAHGWRATVLVLAAASALWVVPWLITWFPGPYLGVGKPGTADAATEPAVPWRHIVQSRTFLGGLLAVIPAYMLISVVLQWLPSYFENGLGYSQLQSGWMFAFPSFVGFAALIGGSVLSDRAVARGWSVRAVRVIAPAIGIIIAGCLLLALPSIPSRMLTVTAISLAYGLAIAAFPLFTATMSEICPPRQLAGTLGIFLAMQSLGGVIGPLATGIILDSAATPVAGYQLTFQLIGAIGAVSALLAVSLADPARDRSRNRQIASEVR</sequence>
<evidence type="ECO:0000313" key="7">
    <source>
        <dbReference type="EMBL" id="SED93732.1"/>
    </source>
</evidence>
<dbReference type="PANTHER" id="PTHR11662">
    <property type="entry name" value="SOLUTE CARRIER FAMILY 17"/>
    <property type="match status" value="1"/>
</dbReference>
<dbReference type="InterPro" id="IPR020846">
    <property type="entry name" value="MFS_dom"/>
</dbReference>
<organism evidence="7 8">
    <name type="scientific">Rhodococcus jostii</name>
    <dbReference type="NCBI Taxonomy" id="132919"/>
    <lineage>
        <taxon>Bacteria</taxon>
        <taxon>Bacillati</taxon>
        <taxon>Actinomycetota</taxon>
        <taxon>Actinomycetes</taxon>
        <taxon>Mycobacteriales</taxon>
        <taxon>Nocardiaceae</taxon>
        <taxon>Rhodococcus</taxon>
    </lineage>
</organism>
<dbReference type="PROSITE" id="PS50850">
    <property type="entry name" value="MFS"/>
    <property type="match status" value="1"/>
</dbReference>
<feature type="domain" description="Major facilitator superfamily (MFS) profile" evidence="6">
    <location>
        <begin position="29"/>
        <end position="428"/>
    </location>
</feature>
<dbReference type="InterPro" id="IPR036259">
    <property type="entry name" value="MFS_trans_sf"/>
</dbReference>
<keyword evidence="2 5" id="KW-0812">Transmembrane</keyword>
<feature type="transmembrane region" description="Helical" evidence="5">
    <location>
        <begin position="404"/>
        <end position="424"/>
    </location>
</feature>
<dbReference type="SUPFAM" id="SSF103473">
    <property type="entry name" value="MFS general substrate transporter"/>
    <property type="match status" value="1"/>
</dbReference>
<dbReference type="PANTHER" id="PTHR11662:SF450">
    <property type="entry name" value="BLR1003 PROTEIN"/>
    <property type="match status" value="1"/>
</dbReference>